<dbReference type="PANTHER" id="PTHR38434">
    <property type="entry name" value="BLL2549 PROTEIN"/>
    <property type="match status" value="1"/>
</dbReference>
<feature type="transmembrane region" description="Helical" evidence="2">
    <location>
        <begin position="529"/>
        <end position="550"/>
    </location>
</feature>
<organism evidence="3 4">
    <name type="scientific">Paenibacillus anaericanus</name>
    <dbReference type="NCBI Taxonomy" id="170367"/>
    <lineage>
        <taxon>Bacteria</taxon>
        <taxon>Bacillati</taxon>
        <taxon>Bacillota</taxon>
        <taxon>Bacilli</taxon>
        <taxon>Bacillales</taxon>
        <taxon>Paenibacillaceae</taxon>
        <taxon>Paenibacillus</taxon>
    </lineage>
</organism>
<evidence type="ECO:0000256" key="1">
    <source>
        <dbReference type="SAM" id="Coils"/>
    </source>
</evidence>
<feature type="transmembrane region" description="Helical" evidence="2">
    <location>
        <begin position="811"/>
        <end position="828"/>
    </location>
</feature>
<reference evidence="3 4" key="1">
    <citation type="submission" date="2018-12" db="EMBL/GenBank/DDBJ databases">
        <authorList>
            <person name="Sun L."/>
            <person name="Chen Z."/>
        </authorList>
    </citation>
    <scope>NUCLEOTIDE SEQUENCE [LARGE SCALE GENOMIC DNA]</scope>
    <source>
        <strain evidence="3 4">DSM 15890</strain>
    </source>
</reference>
<evidence type="ECO:0000313" key="3">
    <source>
        <dbReference type="EMBL" id="RUT43862.1"/>
    </source>
</evidence>
<feature type="transmembrane region" description="Helical" evidence="2">
    <location>
        <begin position="363"/>
        <end position="382"/>
    </location>
</feature>
<dbReference type="AlphaFoldDB" id="A0A3S1DNX5"/>
<keyword evidence="2" id="KW-0812">Transmembrane</keyword>
<gene>
    <name evidence="3" type="ORF">EJP82_19390</name>
</gene>
<feature type="transmembrane region" description="Helical" evidence="2">
    <location>
        <begin position="729"/>
        <end position="749"/>
    </location>
</feature>
<feature type="transmembrane region" description="Helical" evidence="2">
    <location>
        <begin position="388"/>
        <end position="410"/>
    </location>
</feature>
<feature type="transmembrane region" description="Helical" evidence="2">
    <location>
        <begin position="338"/>
        <end position="356"/>
    </location>
</feature>
<feature type="coiled-coil region" evidence="1">
    <location>
        <begin position="31"/>
        <end position="72"/>
    </location>
</feature>
<dbReference type="Pfam" id="PF10101">
    <property type="entry name" value="DUF2339"/>
    <property type="match status" value="1"/>
</dbReference>
<evidence type="ECO:0000313" key="4">
    <source>
        <dbReference type="Proteomes" id="UP000279446"/>
    </source>
</evidence>
<feature type="transmembrane region" description="Helical" evidence="2">
    <location>
        <begin position="695"/>
        <end position="717"/>
    </location>
</feature>
<keyword evidence="4" id="KW-1185">Reference proteome</keyword>
<dbReference type="OrthoDB" id="2078443at2"/>
<feature type="transmembrane region" description="Helical" evidence="2">
    <location>
        <begin position="285"/>
        <end position="306"/>
    </location>
</feature>
<proteinExistence type="predicted"/>
<feature type="transmembrane region" description="Helical" evidence="2">
    <location>
        <begin position="500"/>
        <end position="517"/>
    </location>
</feature>
<feature type="transmembrane region" description="Helical" evidence="2">
    <location>
        <begin position="478"/>
        <end position="494"/>
    </location>
</feature>
<evidence type="ECO:0000256" key="2">
    <source>
        <dbReference type="SAM" id="Phobius"/>
    </source>
</evidence>
<feature type="transmembrane region" description="Helical" evidence="2">
    <location>
        <begin position="417"/>
        <end position="438"/>
    </location>
</feature>
<feature type="transmembrane region" description="Helical" evidence="2">
    <location>
        <begin position="596"/>
        <end position="617"/>
    </location>
</feature>
<keyword evidence="1" id="KW-0175">Coiled coil</keyword>
<dbReference type="Proteomes" id="UP000279446">
    <property type="component" value="Unassembled WGS sequence"/>
</dbReference>
<feature type="transmembrane region" description="Helical" evidence="2">
    <location>
        <begin position="450"/>
        <end position="466"/>
    </location>
</feature>
<comment type="caution">
    <text evidence="3">The sequence shown here is derived from an EMBL/GenBank/DDBJ whole genome shotgun (WGS) entry which is preliminary data.</text>
</comment>
<feature type="transmembrane region" description="Helical" evidence="2">
    <location>
        <begin position="785"/>
        <end position="805"/>
    </location>
</feature>
<feature type="transmembrane region" description="Helical" evidence="2">
    <location>
        <begin position="660"/>
        <end position="683"/>
    </location>
</feature>
<feature type="transmembrane region" description="Helical" evidence="2">
    <location>
        <begin position="313"/>
        <end position="332"/>
    </location>
</feature>
<dbReference type="EMBL" id="RZNY01000017">
    <property type="protein sequence ID" value="RUT43862.1"/>
    <property type="molecule type" value="Genomic_DNA"/>
</dbReference>
<keyword evidence="2" id="KW-1133">Transmembrane helix</keyword>
<dbReference type="PANTHER" id="PTHR38434:SF1">
    <property type="entry name" value="BLL2549 PROTEIN"/>
    <property type="match status" value="1"/>
</dbReference>
<feature type="transmembrane region" description="Helical" evidence="2">
    <location>
        <begin position="755"/>
        <end position="773"/>
    </location>
</feature>
<protein>
    <submittedName>
        <fullName evidence="3">DUF2339 domain-containing protein</fullName>
    </submittedName>
</protein>
<feature type="transmembrane region" description="Helical" evidence="2">
    <location>
        <begin position="259"/>
        <end position="279"/>
    </location>
</feature>
<keyword evidence="2" id="KW-0472">Membrane</keyword>
<dbReference type="RefSeq" id="WP_127193714.1">
    <property type="nucleotide sequence ID" value="NZ_RZNY01000017.1"/>
</dbReference>
<feature type="transmembrane region" description="Helical" evidence="2">
    <location>
        <begin position="230"/>
        <end position="252"/>
    </location>
</feature>
<feature type="transmembrane region" description="Helical" evidence="2">
    <location>
        <begin position="556"/>
        <end position="575"/>
    </location>
</feature>
<feature type="transmembrane region" description="Helical" evidence="2">
    <location>
        <begin position="629"/>
        <end position="648"/>
    </location>
</feature>
<sequence length="848" mass="97255">MKDFRETLFSIQESQNKLIKEYQILIAEYESHDLLRENEVIRKKVEEYKERIAMLQTKLHQLESENGGLRQALTEQIIDEKMNIIKVSREKLNTYFGAKQGAHMNRLEAVENKVKNDIHHLYRRAELHLNEGKEQVNSKLAAVSTELDQRIWHHRQQLQDMEKKVGQDSSNALDQLQSEEVSEETMQRRIKQNQIEMKIGLNWINKIAILLIILAVGSAFKFSYSEWFNGYMKGSTFFLLGALMLAGGEWLFRKGKETFALGLLGGGISVLYGSIFYSYFLLEIIGIYTGLGLSVLVTLTGVLLSLRYQSRTICSLALVGGYIPLFSYMQAFGLHGNAVYIAMVYLLLLNGFILLISLRKRWVIVNYISFLFNVPSMLALVWRGDSESISMVYAVITFLMYLGITLWYPFKYRSKLSWWDFSLLALNTMFSCGTLYALLADAGLSDFKGLLALIFCLIYMGLGRLALKYLEQEKETRLLFYGTSLTFALLMIPFQFGIQWVALGWLIEGIILTVFGNRNSLKQLERVGWGIIGLCLGAFILIDLSSYLLLDRGAFNLKYSSISIGMLIITLYYAIRHQDKEAFLNKKPFENTIINVFKYVTLANVWFYLLFEMGRVYQTLVPRDFAQYGFYRTLLIAFITMMLAYSLTKVSVLYDRLVKYYCLFLNVVGYFFCLCVTLFIPTLHSNYSQNSVADYLALVVLIGINVFVFISGRDLVIALIRREFKSIELYPTILGIYLLAILTVFLSIQLRLGDIALVFSMAYLLLSIAYIMYGFRNRYVYIRRIGLGLTLFSTGKLLLYDLSFLTTGGKMIAYFCFGLVLLGISYLYQRVSSRLGETHEDTGVDSQG</sequence>
<feature type="transmembrane region" description="Helical" evidence="2">
    <location>
        <begin position="203"/>
        <end position="224"/>
    </location>
</feature>
<dbReference type="InterPro" id="IPR019286">
    <property type="entry name" value="DUF2339_TM"/>
</dbReference>
<accession>A0A3S1DNX5</accession>
<name>A0A3S1DNX5_9BACL</name>